<dbReference type="Proteomes" id="UP000516422">
    <property type="component" value="Chromosome"/>
</dbReference>
<accession>A0A7H1PZA7</accession>
<reference evidence="2 3" key="1">
    <citation type="submission" date="2020-04" db="EMBL/GenBank/DDBJ databases">
        <title>Characterization and engineering of Streptomyces griseofuscus DSM40191 as a potential heterologous host for expression of BGCs.</title>
        <authorList>
            <person name="Gren T."/>
            <person name="Whitford C.M."/>
            <person name="Mohite O.S."/>
            <person name="Joergensen T.S."/>
            <person name="Nielsen J.B."/>
            <person name="Lee S.Y."/>
            <person name="Weber T."/>
        </authorList>
    </citation>
    <scope>NUCLEOTIDE SEQUENCE [LARGE SCALE GENOMIC DNA]</scope>
    <source>
        <strain evidence="2 3">DSM 40191</strain>
    </source>
</reference>
<evidence type="ECO:0000313" key="3">
    <source>
        <dbReference type="Proteomes" id="UP000516422"/>
    </source>
</evidence>
<dbReference type="GeneID" id="91462660"/>
<dbReference type="AlphaFoldDB" id="A0A7H1PZA7"/>
<keyword evidence="2" id="KW-0378">Hydrolase</keyword>
<dbReference type="CDD" id="cd06260">
    <property type="entry name" value="DUF820-like"/>
    <property type="match status" value="1"/>
</dbReference>
<gene>
    <name evidence="2" type="ORF">HEP81_03076</name>
</gene>
<evidence type="ECO:0000259" key="1">
    <source>
        <dbReference type="Pfam" id="PF05685"/>
    </source>
</evidence>
<proteinExistence type="predicted"/>
<dbReference type="InterPro" id="IPR012296">
    <property type="entry name" value="Nuclease_put_TT1808"/>
</dbReference>
<keyword evidence="2" id="KW-0540">Nuclease</keyword>
<evidence type="ECO:0000313" key="2">
    <source>
        <dbReference type="EMBL" id="QNT93387.1"/>
    </source>
</evidence>
<organism evidence="2 3">
    <name type="scientific">Streptomyces griseofuscus</name>
    <dbReference type="NCBI Taxonomy" id="146922"/>
    <lineage>
        <taxon>Bacteria</taxon>
        <taxon>Bacillati</taxon>
        <taxon>Actinomycetota</taxon>
        <taxon>Actinomycetes</taxon>
        <taxon>Kitasatosporales</taxon>
        <taxon>Streptomycetaceae</taxon>
        <taxon>Streptomyces</taxon>
    </lineage>
</organism>
<sequence>MTPRQRHLHEVIPASWGIYQRLALACPARSELYVPDLAAVPERGMEGEDEYYVPAGAAELVVEVTSVATACHDRSTKAAGYAAAGVPLYLLVDQLAPDGPTVRLYGTPLGGAYRVLASVGFGSPLELPAPFRLAVSVG</sequence>
<dbReference type="SUPFAM" id="SSF52980">
    <property type="entry name" value="Restriction endonuclease-like"/>
    <property type="match status" value="1"/>
</dbReference>
<dbReference type="Pfam" id="PF05685">
    <property type="entry name" value="Uma2"/>
    <property type="match status" value="1"/>
</dbReference>
<dbReference type="InterPro" id="IPR011335">
    <property type="entry name" value="Restrct_endonuc-II-like"/>
</dbReference>
<dbReference type="KEGG" id="sgf:HEP81_03076"/>
<dbReference type="RefSeq" id="WP_243279423.1">
    <property type="nucleotide sequence ID" value="NZ_CP051006.1"/>
</dbReference>
<name>A0A7H1PZA7_9ACTN</name>
<protein>
    <submittedName>
        <fullName evidence="2">Uma2 family endonuclease</fullName>
    </submittedName>
</protein>
<keyword evidence="2" id="KW-0255">Endonuclease</keyword>
<dbReference type="InterPro" id="IPR008538">
    <property type="entry name" value="Uma2"/>
</dbReference>
<dbReference type="GO" id="GO:0004519">
    <property type="term" value="F:endonuclease activity"/>
    <property type="evidence" value="ECO:0007669"/>
    <property type="project" value="UniProtKB-KW"/>
</dbReference>
<dbReference type="EMBL" id="CP051006">
    <property type="protein sequence ID" value="QNT93387.1"/>
    <property type="molecule type" value="Genomic_DNA"/>
</dbReference>
<dbReference type="Gene3D" id="3.90.1570.10">
    <property type="entry name" value="tt1808, chain A"/>
    <property type="match status" value="1"/>
</dbReference>
<feature type="domain" description="Putative restriction endonuclease" evidence="1">
    <location>
        <begin position="5"/>
        <end position="132"/>
    </location>
</feature>